<dbReference type="InterPro" id="IPR015943">
    <property type="entry name" value="WD40/YVTN_repeat-like_dom_sf"/>
</dbReference>
<protein>
    <submittedName>
        <fullName evidence="7">Uncharacterized protein</fullName>
    </submittedName>
</protein>
<dbReference type="Pfam" id="PF00400">
    <property type="entry name" value="WD40"/>
    <property type="match status" value="7"/>
</dbReference>
<feature type="repeat" description="WD" evidence="5">
    <location>
        <begin position="200"/>
        <end position="241"/>
    </location>
</feature>
<evidence type="ECO:0000313" key="8">
    <source>
        <dbReference type="Proteomes" id="UP001162131"/>
    </source>
</evidence>
<gene>
    <name evidence="7" type="ORF">BSTOLATCC_MIC7721</name>
</gene>
<feature type="repeat" description="WD" evidence="5">
    <location>
        <begin position="158"/>
        <end position="199"/>
    </location>
</feature>
<dbReference type="SUPFAM" id="SSF50978">
    <property type="entry name" value="WD40 repeat-like"/>
    <property type="match status" value="1"/>
</dbReference>
<feature type="repeat" description="WD" evidence="5">
    <location>
        <begin position="282"/>
        <end position="313"/>
    </location>
</feature>
<evidence type="ECO:0000256" key="3">
    <source>
        <dbReference type="ARBA" id="ARBA00022737"/>
    </source>
</evidence>
<keyword evidence="3" id="KW-0677">Repeat</keyword>
<dbReference type="EMBL" id="CAJZBQ010000009">
    <property type="protein sequence ID" value="CAG9312930.1"/>
    <property type="molecule type" value="Genomic_DNA"/>
</dbReference>
<comment type="subcellular location">
    <subcellularLocation>
        <location evidence="1">Nucleus</location>
    </subcellularLocation>
</comment>
<feature type="repeat" description="WD" evidence="5">
    <location>
        <begin position="107"/>
        <end position="148"/>
    </location>
</feature>
<dbReference type="PANTHER" id="PTHR19865:SF0">
    <property type="entry name" value="U3 SMALL NUCLEOLAR RNA-INTERACTING PROTEIN 2"/>
    <property type="match status" value="1"/>
</dbReference>
<sequence length="437" mass="49677">MVKRPNSFKEPLPTKKPKHNLADEEILSDEAEDDNLENQDEFFEPEESPEEKRIRLSKELIKQAEEASGNNKEEVENILNQTALDTKGRLTIEIADNLNDHYEASFAKGHLLGVTCIALMPDNKKCISGSKDCCLIIWNLETMQKEHIIKGFRHDRKYGGHFDEIMCVAVSDDSKYIASAGKDRIVRIWDGQTYTSVENFKGHRDTVNAMKFCPNSHILFTAASDRCVKVWNLDDMVFMDTLYGHQSFIFDIDTYPGEKAITCSYDLSVRLWKTLEESQFVYNGHTQSIDCAKIINADHFVTGSQDGSIGLWKTGRKKPEKYFKDLHGGKWITSLAVLKRSDLLASGSSDGWIRLYKVSEGEIELKASVEAFGYITSLDFSKDGKYLVAGVSPDHRFGRWTETIKVKPGILIIDLDLSETRQAFINQFQNKVNFDNI</sequence>
<keyword evidence="2 5" id="KW-0853">WD repeat</keyword>
<feature type="region of interest" description="Disordered" evidence="6">
    <location>
        <begin position="1"/>
        <end position="53"/>
    </location>
</feature>
<dbReference type="FunFam" id="2.130.10.10:FF:000509">
    <property type="entry name" value="U3 small nucleolar RNA-interacting protein"/>
    <property type="match status" value="1"/>
</dbReference>
<dbReference type="SMART" id="SM00320">
    <property type="entry name" value="WD40"/>
    <property type="match status" value="7"/>
</dbReference>
<keyword evidence="4" id="KW-0539">Nucleus</keyword>
<dbReference type="InterPro" id="IPR039241">
    <property type="entry name" value="Rrp9-like"/>
</dbReference>
<dbReference type="AlphaFoldDB" id="A0AAU9IGK1"/>
<dbReference type="PANTHER" id="PTHR19865">
    <property type="entry name" value="U3 SMALL NUCLEOLAR RNA INTERACTING PROTEIN 2"/>
    <property type="match status" value="1"/>
</dbReference>
<dbReference type="PRINTS" id="PR00320">
    <property type="entry name" value="GPROTEINBRPT"/>
</dbReference>
<dbReference type="PROSITE" id="PS00678">
    <property type="entry name" value="WD_REPEATS_1"/>
    <property type="match status" value="2"/>
</dbReference>
<dbReference type="GO" id="GO:0034511">
    <property type="term" value="F:U3 snoRNA binding"/>
    <property type="evidence" value="ECO:0007669"/>
    <property type="project" value="InterPro"/>
</dbReference>
<dbReference type="GO" id="GO:0032040">
    <property type="term" value="C:small-subunit processome"/>
    <property type="evidence" value="ECO:0007669"/>
    <property type="project" value="TreeGrafter"/>
</dbReference>
<comment type="caution">
    <text evidence="7">The sequence shown here is derived from an EMBL/GenBank/DDBJ whole genome shotgun (WGS) entry which is preliminary data.</text>
</comment>
<evidence type="ECO:0000313" key="7">
    <source>
        <dbReference type="EMBL" id="CAG9312930.1"/>
    </source>
</evidence>
<keyword evidence="8" id="KW-1185">Reference proteome</keyword>
<evidence type="ECO:0000256" key="6">
    <source>
        <dbReference type="SAM" id="MobiDB-lite"/>
    </source>
</evidence>
<dbReference type="InterPro" id="IPR019775">
    <property type="entry name" value="WD40_repeat_CS"/>
</dbReference>
<reference evidence="7" key="1">
    <citation type="submission" date="2021-09" db="EMBL/GenBank/DDBJ databases">
        <authorList>
            <consortium name="AG Swart"/>
            <person name="Singh M."/>
            <person name="Singh A."/>
            <person name="Seah K."/>
            <person name="Emmerich C."/>
        </authorList>
    </citation>
    <scope>NUCLEOTIDE SEQUENCE</scope>
    <source>
        <strain evidence="7">ATCC30299</strain>
    </source>
</reference>
<dbReference type="InterPro" id="IPR036322">
    <property type="entry name" value="WD40_repeat_dom_sf"/>
</dbReference>
<dbReference type="InterPro" id="IPR020472">
    <property type="entry name" value="WD40_PAC1"/>
</dbReference>
<accession>A0AAU9IGK1</accession>
<proteinExistence type="predicted"/>
<dbReference type="PROSITE" id="PS50082">
    <property type="entry name" value="WD_REPEATS_2"/>
    <property type="match status" value="4"/>
</dbReference>
<dbReference type="InterPro" id="IPR001680">
    <property type="entry name" value="WD40_rpt"/>
</dbReference>
<dbReference type="Proteomes" id="UP001162131">
    <property type="component" value="Unassembled WGS sequence"/>
</dbReference>
<evidence type="ECO:0000256" key="5">
    <source>
        <dbReference type="PROSITE-ProRule" id="PRU00221"/>
    </source>
</evidence>
<evidence type="ECO:0000256" key="2">
    <source>
        <dbReference type="ARBA" id="ARBA00022574"/>
    </source>
</evidence>
<dbReference type="Gene3D" id="2.130.10.10">
    <property type="entry name" value="YVTN repeat-like/Quinoprotein amine dehydrogenase"/>
    <property type="match status" value="1"/>
</dbReference>
<evidence type="ECO:0000256" key="1">
    <source>
        <dbReference type="ARBA" id="ARBA00004123"/>
    </source>
</evidence>
<dbReference type="PROSITE" id="PS50294">
    <property type="entry name" value="WD_REPEATS_REGION"/>
    <property type="match status" value="3"/>
</dbReference>
<name>A0AAU9IGK1_9CILI</name>
<organism evidence="7 8">
    <name type="scientific">Blepharisma stoltei</name>
    <dbReference type="NCBI Taxonomy" id="1481888"/>
    <lineage>
        <taxon>Eukaryota</taxon>
        <taxon>Sar</taxon>
        <taxon>Alveolata</taxon>
        <taxon>Ciliophora</taxon>
        <taxon>Postciliodesmatophora</taxon>
        <taxon>Heterotrichea</taxon>
        <taxon>Heterotrichida</taxon>
        <taxon>Blepharismidae</taxon>
        <taxon>Blepharisma</taxon>
    </lineage>
</organism>
<evidence type="ECO:0000256" key="4">
    <source>
        <dbReference type="ARBA" id="ARBA00023242"/>
    </source>
</evidence>
<dbReference type="CDD" id="cd00200">
    <property type="entry name" value="WD40"/>
    <property type="match status" value="1"/>
</dbReference>
<feature type="compositionally biased region" description="Acidic residues" evidence="6">
    <location>
        <begin position="23"/>
        <end position="49"/>
    </location>
</feature>